<name>A0ABQ6BS45_9CAUL</name>
<accession>A0ABQ6BS45</accession>
<reference evidence="2" key="1">
    <citation type="journal article" date="2019" name="Int. J. Syst. Evol. Microbiol.">
        <title>The Global Catalogue of Microorganisms (GCM) 10K type strain sequencing project: providing services to taxonomists for standard genome sequencing and annotation.</title>
        <authorList>
            <consortium name="The Broad Institute Genomics Platform"/>
            <consortium name="The Broad Institute Genome Sequencing Center for Infectious Disease"/>
            <person name="Wu L."/>
            <person name="Ma J."/>
        </authorList>
    </citation>
    <scope>NUCLEOTIDE SEQUENCE [LARGE SCALE GENOMIC DNA]</scope>
    <source>
        <strain evidence="2">NBRC 110107</strain>
    </source>
</reference>
<evidence type="ECO:0000313" key="2">
    <source>
        <dbReference type="Proteomes" id="UP001156921"/>
    </source>
</evidence>
<evidence type="ECO:0000313" key="1">
    <source>
        <dbReference type="EMBL" id="GLS02649.1"/>
    </source>
</evidence>
<gene>
    <name evidence="1" type="ORF">GCM10007859_26780</name>
</gene>
<sequence>MWATTLKLRMRSMGGVVMAAPVARRDRIANARAVTGAPRGRFATACGADYFGVRPRFGV</sequence>
<comment type="caution">
    <text evidence="1">The sequence shown here is derived from an EMBL/GenBank/DDBJ whole genome shotgun (WGS) entry which is preliminary data.</text>
</comment>
<organism evidence="1 2">
    <name type="scientific">Brevundimonas denitrificans</name>
    <dbReference type="NCBI Taxonomy" id="1443434"/>
    <lineage>
        <taxon>Bacteria</taxon>
        <taxon>Pseudomonadati</taxon>
        <taxon>Pseudomonadota</taxon>
        <taxon>Alphaproteobacteria</taxon>
        <taxon>Caulobacterales</taxon>
        <taxon>Caulobacteraceae</taxon>
        <taxon>Brevundimonas</taxon>
    </lineage>
</organism>
<protein>
    <submittedName>
        <fullName evidence="1">Uncharacterized protein</fullName>
    </submittedName>
</protein>
<dbReference type="Proteomes" id="UP001156921">
    <property type="component" value="Unassembled WGS sequence"/>
</dbReference>
<dbReference type="EMBL" id="BSOY01000087">
    <property type="protein sequence ID" value="GLS02649.1"/>
    <property type="molecule type" value="Genomic_DNA"/>
</dbReference>
<proteinExistence type="predicted"/>
<keyword evidence="2" id="KW-1185">Reference proteome</keyword>